<dbReference type="Proteomes" id="UP000216004">
    <property type="component" value="Unassembled WGS sequence"/>
</dbReference>
<keyword evidence="4 6" id="KW-1133">Transmembrane helix</keyword>
<feature type="transmembrane region" description="Helical" evidence="6">
    <location>
        <begin position="42"/>
        <end position="60"/>
    </location>
</feature>
<dbReference type="OrthoDB" id="9814237at2"/>
<feature type="transmembrane region" description="Helical" evidence="6">
    <location>
        <begin position="355"/>
        <end position="376"/>
    </location>
</feature>
<feature type="transmembrane region" description="Helical" evidence="6">
    <location>
        <begin position="94"/>
        <end position="115"/>
    </location>
</feature>
<name>A0A261ETS1_9BIFI</name>
<dbReference type="EMBL" id="MWWS01000004">
    <property type="protein sequence ID" value="OZG50247.1"/>
    <property type="molecule type" value="Genomic_DNA"/>
</dbReference>
<dbReference type="PANTHER" id="PTHR43124:SF6">
    <property type="entry name" value="TRANSPORTER ARAJ-RELATED"/>
    <property type="match status" value="1"/>
</dbReference>
<keyword evidence="9" id="KW-1185">Reference proteome</keyword>
<dbReference type="RefSeq" id="WP_094722749.1">
    <property type="nucleotide sequence ID" value="NZ_MWWS01000004.1"/>
</dbReference>
<dbReference type="Pfam" id="PF07690">
    <property type="entry name" value="MFS_1"/>
    <property type="match status" value="1"/>
</dbReference>
<evidence type="ECO:0000256" key="1">
    <source>
        <dbReference type="ARBA" id="ARBA00004651"/>
    </source>
</evidence>
<comment type="caution">
    <text evidence="8">The sequence shown here is derived from an EMBL/GenBank/DDBJ whole genome shotgun (WGS) entry which is preliminary data.</text>
</comment>
<sequence>MKKRLIALASGAFALGAAEFVMMGILPQTAQALHVSIPQAGNFVSSYAIGVCIGTLMLVFGRKVPPKRLIILFLSLIVLGNTLSAISVSSTMLIVARFIAGLPHGAFFGTAAYIAKSTAQPGKEARAVSVTITGQTLANMLGVPGGTLLAEYASWRLSFTILAVWGAATIFLSLAWIPDIQPVPDSGIRGQFRFLKHRGPWVILLAVFTGNAGIFCWWSYISPWLTQVGGWSKGAVSLLMMLAGFGMVVGGLAGGALSDHWRHAGTAALGQGISCLGLTLIFCIPGSQLSTAILTFWVAFGLFFISTPQQILMVEAGQGGGELIAGAAIQVAFNFGNAVGSSLGGSALTLSGMNYHYPALAGAPLALLAVLLLVIYSWKLETQTDAAERLETVTV</sequence>
<evidence type="ECO:0000256" key="2">
    <source>
        <dbReference type="ARBA" id="ARBA00022475"/>
    </source>
</evidence>
<evidence type="ECO:0000256" key="6">
    <source>
        <dbReference type="SAM" id="Phobius"/>
    </source>
</evidence>
<evidence type="ECO:0000256" key="4">
    <source>
        <dbReference type="ARBA" id="ARBA00022989"/>
    </source>
</evidence>
<feature type="transmembrane region" description="Helical" evidence="6">
    <location>
        <begin position="235"/>
        <end position="257"/>
    </location>
</feature>
<protein>
    <submittedName>
        <fullName evidence="8">MFS transporter</fullName>
    </submittedName>
</protein>
<dbReference type="InterPro" id="IPR050189">
    <property type="entry name" value="MFS_Efflux_Transporters"/>
</dbReference>
<evidence type="ECO:0000259" key="7">
    <source>
        <dbReference type="PROSITE" id="PS50850"/>
    </source>
</evidence>
<feature type="transmembrane region" description="Helical" evidence="6">
    <location>
        <begin position="278"/>
        <end position="305"/>
    </location>
</feature>
<dbReference type="Gene3D" id="1.20.1250.20">
    <property type="entry name" value="MFS general substrate transporter like domains"/>
    <property type="match status" value="2"/>
</dbReference>
<reference evidence="8 9" key="1">
    <citation type="journal article" date="2017" name="BMC Genomics">
        <title>Comparative genomic and phylogenomic analyses of the Bifidobacteriaceae family.</title>
        <authorList>
            <person name="Lugli G.A."/>
            <person name="Milani C."/>
            <person name="Turroni F."/>
            <person name="Duranti S."/>
            <person name="Mancabelli L."/>
            <person name="Mangifesta M."/>
            <person name="Ferrario C."/>
            <person name="Modesto M."/>
            <person name="Mattarelli P."/>
            <person name="Jiri K."/>
            <person name="van Sinderen D."/>
            <person name="Ventura M."/>
        </authorList>
    </citation>
    <scope>NUCLEOTIDE SEQUENCE [LARGE SCALE GENOMIC DNA]</scope>
    <source>
        <strain evidence="8 9">DSM 22924</strain>
    </source>
</reference>
<keyword evidence="2" id="KW-1003">Cell membrane</keyword>
<feature type="transmembrane region" description="Helical" evidence="6">
    <location>
        <begin position="127"/>
        <end position="149"/>
    </location>
</feature>
<evidence type="ECO:0000256" key="3">
    <source>
        <dbReference type="ARBA" id="ARBA00022692"/>
    </source>
</evidence>
<evidence type="ECO:0000313" key="9">
    <source>
        <dbReference type="Proteomes" id="UP000216004"/>
    </source>
</evidence>
<dbReference type="InterPro" id="IPR011701">
    <property type="entry name" value="MFS"/>
</dbReference>
<accession>A0A261ETS1</accession>
<feature type="transmembrane region" description="Helical" evidence="6">
    <location>
        <begin position="199"/>
        <end position="220"/>
    </location>
</feature>
<evidence type="ECO:0000256" key="5">
    <source>
        <dbReference type="ARBA" id="ARBA00023136"/>
    </source>
</evidence>
<feature type="transmembrane region" description="Helical" evidence="6">
    <location>
        <begin position="155"/>
        <end position="178"/>
    </location>
</feature>
<organism evidence="8 9">
    <name type="scientific">Bombiscardovia coagulans</name>
    <dbReference type="NCBI Taxonomy" id="686666"/>
    <lineage>
        <taxon>Bacteria</taxon>
        <taxon>Bacillati</taxon>
        <taxon>Actinomycetota</taxon>
        <taxon>Actinomycetes</taxon>
        <taxon>Bifidobacteriales</taxon>
        <taxon>Bifidobacteriaceae</taxon>
        <taxon>Bombiscardovia</taxon>
    </lineage>
</organism>
<dbReference type="CDD" id="cd17324">
    <property type="entry name" value="MFS_NepI_like"/>
    <property type="match status" value="1"/>
</dbReference>
<feature type="domain" description="Major facilitator superfamily (MFS) profile" evidence="7">
    <location>
        <begin position="4"/>
        <end position="381"/>
    </location>
</feature>
<gene>
    <name evidence="8" type="ORF">BOCO_0764</name>
</gene>
<comment type="subcellular location">
    <subcellularLocation>
        <location evidence="1">Cell membrane</location>
        <topology evidence="1">Multi-pass membrane protein</topology>
    </subcellularLocation>
</comment>
<dbReference type="GO" id="GO:0022857">
    <property type="term" value="F:transmembrane transporter activity"/>
    <property type="evidence" value="ECO:0007669"/>
    <property type="project" value="InterPro"/>
</dbReference>
<keyword evidence="5 6" id="KW-0472">Membrane</keyword>
<dbReference type="InterPro" id="IPR036259">
    <property type="entry name" value="MFS_trans_sf"/>
</dbReference>
<dbReference type="SUPFAM" id="SSF103473">
    <property type="entry name" value="MFS general substrate transporter"/>
    <property type="match status" value="1"/>
</dbReference>
<evidence type="ECO:0000313" key="8">
    <source>
        <dbReference type="EMBL" id="OZG50247.1"/>
    </source>
</evidence>
<dbReference type="PROSITE" id="PS50850">
    <property type="entry name" value="MFS"/>
    <property type="match status" value="1"/>
</dbReference>
<dbReference type="GO" id="GO:0005886">
    <property type="term" value="C:plasma membrane"/>
    <property type="evidence" value="ECO:0007669"/>
    <property type="project" value="UniProtKB-SubCell"/>
</dbReference>
<dbReference type="InterPro" id="IPR020846">
    <property type="entry name" value="MFS_dom"/>
</dbReference>
<feature type="transmembrane region" description="Helical" evidence="6">
    <location>
        <begin position="69"/>
        <end position="88"/>
    </location>
</feature>
<dbReference type="PANTHER" id="PTHR43124">
    <property type="entry name" value="PURINE EFFLUX PUMP PBUE"/>
    <property type="match status" value="1"/>
</dbReference>
<proteinExistence type="predicted"/>
<keyword evidence="3 6" id="KW-0812">Transmembrane</keyword>
<dbReference type="AlphaFoldDB" id="A0A261ETS1"/>